<evidence type="ECO:0000256" key="1">
    <source>
        <dbReference type="SAM" id="Phobius"/>
    </source>
</evidence>
<proteinExistence type="predicted"/>
<sequence>MNHSHIKNLVGTGLCMALGLLLPQFFHAIGAGSVFLPMHIPVILCGLCFGWQYGLVCGVVTPLMSSVLTGMPPIFPVGLTMMFELAAYGALAGLLYRKINLNVYVALIVSMLGGRIVSGIASTIFYGVAGKEYGFQIFLAGAFVTALPGIILQIIIIPLMVIALEKSRVIAQPVRLSA</sequence>
<reference evidence="3" key="1">
    <citation type="submission" date="2015-07" db="EMBL/GenBank/DDBJ databases">
        <title>Draft genome sequence of Acetobacterium bakii DSM 8293, a potential psychrophilic chemical producer through syngas fermentation.</title>
        <authorList>
            <person name="Song Y."/>
            <person name="Hwang S."/>
            <person name="Cho B.-K."/>
        </authorList>
    </citation>
    <scope>NUCLEOTIDE SEQUENCE [LARGE SCALE GENOMIC DNA]</scope>
    <source>
        <strain evidence="3">DSM 8239</strain>
    </source>
</reference>
<keyword evidence="1" id="KW-1133">Transmembrane helix</keyword>
<dbReference type="PATRIC" id="fig|52689.4.peg.2110"/>
<comment type="caution">
    <text evidence="2">The sequence shown here is derived from an EMBL/GenBank/DDBJ whole genome shotgun (WGS) entry which is preliminary data.</text>
</comment>
<name>A0A0L6TXY4_9FIRM</name>
<feature type="transmembrane region" description="Helical" evidence="1">
    <location>
        <begin position="74"/>
        <end position="96"/>
    </location>
</feature>
<keyword evidence="3" id="KW-1185">Reference proteome</keyword>
<dbReference type="STRING" id="52689.AKG39_13700"/>
<dbReference type="OrthoDB" id="9815422at2"/>
<feature type="transmembrane region" description="Helical" evidence="1">
    <location>
        <begin position="103"/>
        <end position="129"/>
    </location>
</feature>
<feature type="transmembrane region" description="Helical" evidence="1">
    <location>
        <begin position="135"/>
        <end position="164"/>
    </location>
</feature>
<keyword evidence="1" id="KW-0812">Transmembrane</keyword>
<organism evidence="2 3">
    <name type="scientific">Acetobacterium bakii</name>
    <dbReference type="NCBI Taxonomy" id="52689"/>
    <lineage>
        <taxon>Bacteria</taxon>
        <taxon>Bacillati</taxon>
        <taxon>Bacillota</taxon>
        <taxon>Clostridia</taxon>
        <taxon>Eubacteriales</taxon>
        <taxon>Eubacteriaceae</taxon>
        <taxon>Acetobacterium</taxon>
    </lineage>
</organism>
<feature type="transmembrane region" description="Helical" evidence="1">
    <location>
        <begin position="34"/>
        <end position="54"/>
    </location>
</feature>
<dbReference type="AlphaFoldDB" id="A0A0L6TXY4"/>
<dbReference type="Proteomes" id="UP000036873">
    <property type="component" value="Unassembled WGS sequence"/>
</dbReference>
<evidence type="ECO:0000313" key="3">
    <source>
        <dbReference type="Proteomes" id="UP000036873"/>
    </source>
</evidence>
<protein>
    <submittedName>
        <fullName evidence="2">Membrane protein</fullName>
    </submittedName>
</protein>
<gene>
    <name evidence="2" type="ORF">AKG39_13700</name>
</gene>
<dbReference type="EMBL" id="LGYO01000034">
    <property type="protein sequence ID" value="KNZ41126.1"/>
    <property type="molecule type" value="Genomic_DNA"/>
</dbReference>
<dbReference type="Pfam" id="PF12822">
    <property type="entry name" value="ECF_trnsprt"/>
    <property type="match status" value="1"/>
</dbReference>
<evidence type="ECO:0000313" key="2">
    <source>
        <dbReference type="EMBL" id="KNZ41126.1"/>
    </source>
</evidence>
<accession>A0A0L6TXY4</accession>
<dbReference type="RefSeq" id="WP_050740965.1">
    <property type="nucleotide sequence ID" value="NZ_LGYO01000034.1"/>
</dbReference>
<dbReference type="InterPro" id="IPR024529">
    <property type="entry name" value="ECF_trnsprt_substrate-spec"/>
</dbReference>
<dbReference type="Gene3D" id="1.10.1760.20">
    <property type="match status" value="1"/>
</dbReference>
<keyword evidence="1" id="KW-0472">Membrane</keyword>
<dbReference type="GO" id="GO:0022857">
    <property type="term" value="F:transmembrane transporter activity"/>
    <property type="evidence" value="ECO:0007669"/>
    <property type="project" value="InterPro"/>
</dbReference>